<proteinExistence type="inferred from homology"/>
<feature type="region of interest" description="Disordered" evidence="18">
    <location>
        <begin position="176"/>
        <end position="200"/>
    </location>
</feature>
<dbReference type="InterPro" id="IPR011013">
    <property type="entry name" value="Gal_mutarotase_sf_dom"/>
</dbReference>
<feature type="domain" description="Glycosyl hydrolase family 31 C-terminal" evidence="21">
    <location>
        <begin position="689"/>
        <end position="764"/>
    </location>
</feature>
<feature type="compositionally biased region" description="Acidic residues" evidence="18">
    <location>
        <begin position="181"/>
        <end position="194"/>
    </location>
</feature>
<feature type="domain" description="Glycoside hydrolase family 31 TIM barrel" evidence="19">
    <location>
        <begin position="355"/>
        <end position="681"/>
    </location>
</feature>
<dbReference type="InterPro" id="IPR025887">
    <property type="entry name" value="Glyco_hydro_31_N_dom"/>
</dbReference>
<dbReference type="Pfam" id="PF01055">
    <property type="entry name" value="Glyco_hydro_31_2nd"/>
    <property type="match status" value="1"/>
</dbReference>
<dbReference type="InterPro" id="IPR000322">
    <property type="entry name" value="Glyco_hydro_31_TIM"/>
</dbReference>
<evidence type="ECO:0000256" key="2">
    <source>
        <dbReference type="ARBA" id="ARBA00004555"/>
    </source>
</evidence>
<dbReference type="CDD" id="cd06603">
    <property type="entry name" value="GH31_GANC_GANAB_alpha"/>
    <property type="match status" value="1"/>
</dbReference>
<organism evidence="22 23">
    <name type="scientific">Sinocyclocheilus rhinocerous</name>
    <dbReference type="NCBI Taxonomy" id="307959"/>
    <lineage>
        <taxon>Eukaryota</taxon>
        <taxon>Metazoa</taxon>
        <taxon>Chordata</taxon>
        <taxon>Craniata</taxon>
        <taxon>Vertebrata</taxon>
        <taxon>Euteleostomi</taxon>
        <taxon>Actinopterygii</taxon>
        <taxon>Neopterygii</taxon>
        <taxon>Teleostei</taxon>
        <taxon>Ostariophysi</taxon>
        <taxon>Cypriniformes</taxon>
        <taxon>Cyprinidae</taxon>
        <taxon>Cyprininae</taxon>
        <taxon>Sinocyclocheilus</taxon>
    </lineage>
</organism>
<dbReference type="EC" id="3.2.1.207" evidence="14"/>
<evidence type="ECO:0000259" key="19">
    <source>
        <dbReference type="Pfam" id="PF01055"/>
    </source>
</evidence>
<dbReference type="GO" id="GO:0006491">
    <property type="term" value="P:N-glycan processing"/>
    <property type="evidence" value="ECO:0007669"/>
    <property type="project" value="TreeGrafter"/>
</dbReference>
<sequence length="876" mass="99762">MPAVQCASFELSQPAVDSAFAVDRGNFKTCDQSSFCKRQRALKPGQSPYRALLETLELSDSRLTLQLINDNNKVHLLLELYRLQGNMTRVKINELKPLKPRFEVPDVLIAEPPTEPLSVLSKDDNGIVLSLGAESQRLIVSARPFRLDIMEGPEVLLSLNSRGLLAFEHLHLRKDTVDGDQQQDEVEKDEDGEGDKEQDGLWEETFKSHTDTKPNGPTSISLDFSLPGVEHVYGIPEHADDLKLKTTDGGDPYRLYNLDVFQYELYNPMALYGSIPVMLAHNTQRTMGIFWLNAAETWVDISSNTMLDFVQGSSEKPQTDIRWISESGIIDVFIMLGPKPSDVFSQYASLTGTQSFPPLASLGYHQCRWNYNDQEDVKSVDQGFDQHDIPYDFIWLDIEHADGKRYFTWDPHKFSQPKEMLQGLMDKRRKMVAIVDPHIKVDSGYKIHSEITSKDFYVKNKDGRNYEGWCWPGNSGYPDFTIPEMRAWWASMFAYDQYEGSMENLFTWNDMNEPSVFNGPEVTMHKDALHGKWEHREIHNIYGLYVQMATAEGQIQRSGGVERPFVLTRAFFAGSQRFGAVWTGDNAAEWGHLKISIPMCLSLGLVGVSFCGADIGGFFKNPSTELLVRWYQTGAYQPFFRAHAHLDTTRREPWLFGPENTALIREVIRQRYALLPYWYQLFFQAYRTGMPVMRPLWVDYPKDTVTFTIDDEFLIGSDLLVHPITEEGSRGVTAYLPGAGEVWYDVHTFQKHNGAQNLYIPVTLKFEGHLASSFCKLYIDDGHSFNYDTKKEFIHRSLTFANNALTSSNLCPDCNFLTSSWIEKVLILGASKPSKVVLKMDGKETPVDFEFDSSMSVLTLRKPGMNAGDDWTLLLQ</sequence>
<feature type="domain" description="Glycoside hydrolase family 31 N-terminal" evidence="20">
    <location>
        <begin position="79"/>
        <end position="300"/>
    </location>
</feature>
<keyword evidence="6 17" id="KW-0378">Hydrolase</keyword>
<evidence type="ECO:0000256" key="5">
    <source>
        <dbReference type="ARBA" id="ARBA00022729"/>
    </source>
</evidence>
<evidence type="ECO:0000256" key="17">
    <source>
        <dbReference type="RuleBase" id="RU361185"/>
    </source>
</evidence>
<evidence type="ECO:0000256" key="18">
    <source>
        <dbReference type="SAM" id="MobiDB-lite"/>
    </source>
</evidence>
<evidence type="ECO:0000256" key="16">
    <source>
        <dbReference type="ARBA" id="ARBA00080367"/>
    </source>
</evidence>
<dbReference type="FunFam" id="3.20.20.80:FF:000046">
    <property type="entry name" value="Glucosidase alpha, neutral C"/>
    <property type="match status" value="1"/>
</dbReference>
<dbReference type="SUPFAM" id="SSF51445">
    <property type="entry name" value="(Trans)glycosidases"/>
    <property type="match status" value="1"/>
</dbReference>
<dbReference type="Pfam" id="PF13802">
    <property type="entry name" value="Gal_mutarotas_2"/>
    <property type="match status" value="1"/>
</dbReference>
<dbReference type="InterPro" id="IPR048395">
    <property type="entry name" value="Glyco_hydro_31_C"/>
</dbReference>
<dbReference type="Pfam" id="PF21365">
    <property type="entry name" value="Glyco_hydro_31_3rd"/>
    <property type="match status" value="1"/>
</dbReference>
<evidence type="ECO:0000256" key="9">
    <source>
        <dbReference type="ARBA" id="ARBA00023180"/>
    </source>
</evidence>
<comment type="similarity">
    <text evidence="4 17">Belongs to the glycosyl hydrolase 31 family.</text>
</comment>
<comment type="pathway">
    <text evidence="3">Glycan metabolism; N-glycan metabolism.</text>
</comment>
<dbReference type="SUPFAM" id="SSF74650">
    <property type="entry name" value="Galactose mutarotase-like"/>
    <property type="match status" value="1"/>
</dbReference>
<dbReference type="FunFam" id="2.60.40.1180:FF:000023">
    <property type="entry name" value="neutral alpha-glucosidase AB isoform X2"/>
    <property type="match status" value="1"/>
</dbReference>
<keyword evidence="7" id="KW-0256">Endoplasmic reticulum</keyword>
<evidence type="ECO:0000313" key="22">
    <source>
        <dbReference type="Ensembl" id="ENSSRHP00000011234.1"/>
    </source>
</evidence>
<comment type="catalytic activity">
    <reaction evidence="12">
        <text>N(4)-(alpha-D-Glc-(1-&gt;3)-alpha-D-Man-(1-&gt;2)-alpha-D-Man-(1-&gt;2)-alpha-D-Man-(1-&gt;3)-[alpha-D-Man-(1-&gt;2)-alpha-D-Man-(1-&gt;3)-[alpha-D-Man-(1-&gt;2)-alpha-D-Man-(1-&gt;6)]-alpha-D-Man-(1-&gt;6)]-beta-D-Man-(1-&gt;4)-beta-D-GlcNAc-(1-&gt;4)-beta-D-GlcNAc)-L-asparaginyl-[protein] + H2O = N(4)-(alpha-D-Man-(1-&gt;2)-alpha-D-Man-(1-&gt;2)-alpha-D-Man-(1-&gt;3)-[alpha-D-Man-(1-&gt;2)-alpha-D-Man-(1-&gt;3)-[alpha-D-Man-(1-&gt;2)-alpha-D-Man-(1-&gt;6)]-alpha-D-Man-(1-&gt;6)]-beta-D-Man-(1-&gt;4)-beta-D-GlcNAc-(1-&gt;4)-beta-D-GlcNAc)-L-asparaginyl-[protein] (N-glucan mannose isomer 9A1,2,3B1,2,3) + beta-D-glucose</text>
        <dbReference type="Rhea" id="RHEA:56000"/>
        <dbReference type="Rhea" id="RHEA-COMP:14356"/>
        <dbReference type="Rhea" id="RHEA-COMP:14357"/>
        <dbReference type="ChEBI" id="CHEBI:15377"/>
        <dbReference type="ChEBI" id="CHEBI:15903"/>
        <dbReference type="ChEBI" id="CHEBI:59080"/>
        <dbReference type="ChEBI" id="CHEBI:139493"/>
        <dbReference type="EC" id="3.2.1.207"/>
    </reaction>
</comment>
<gene>
    <name evidence="22" type="primary">LOC107730665</name>
</gene>
<comment type="catalytic activity">
    <reaction evidence="13">
        <text>N(4)-(alpha-D-Glc-(1-&gt;3)-alpha-D-Glc-(1-&gt;3)-alpha-D-Man-(1-&gt;2)-alpha-D-Man-(1-&gt;2)-alpha-D-Man-(1-&gt;3)-[alpha-D-Man-(1-&gt;2)-alpha-D-Man-(1-&gt;3)-[alpha-D-Man-(1-&gt;2)-alpha-D-Man-(1-&gt;6)]-alpha-D-Man-(1-&gt;6)]-beta-D-Man-(1-&gt;4)-beta-D-GlcNAc-(1-&gt;4)-beta-D-GlcNAc)-L-asparaginyl-[protein] + H2O = N(4)-(alpha-D-Glc-(1-&gt;3)-alpha-D-Man-(1-&gt;2)-alpha-D-Man-(1-&gt;2)-alpha-D-Man-(1-&gt;3)-[alpha-D-Man-(1-&gt;2)-alpha-D-Man-(1-&gt;3)-[alpha-D-Man-(1-&gt;2)-alpha-D-Man-(1-&gt;6)]-alpha-D-Man-(1-&gt;6)]-beta-D-Man-(1-&gt;4)-beta-D-GlcNAc-(1-&gt;4)-beta-D-GlcNAc)-L-asparaginyl-[protein] + beta-D-glucose</text>
        <dbReference type="Rhea" id="RHEA:55996"/>
        <dbReference type="Rhea" id="RHEA-COMP:14355"/>
        <dbReference type="Rhea" id="RHEA-COMP:14357"/>
        <dbReference type="ChEBI" id="CHEBI:15377"/>
        <dbReference type="ChEBI" id="CHEBI:15903"/>
        <dbReference type="ChEBI" id="CHEBI:59080"/>
        <dbReference type="ChEBI" id="CHEBI:59082"/>
        <dbReference type="EC" id="3.2.1.207"/>
    </reaction>
</comment>
<evidence type="ECO:0000256" key="14">
    <source>
        <dbReference type="ARBA" id="ARBA00067008"/>
    </source>
</evidence>
<keyword evidence="9" id="KW-0325">Glycoprotein</keyword>
<dbReference type="GO" id="GO:0005794">
    <property type="term" value="C:Golgi apparatus"/>
    <property type="evidence" value="ECO:0007669"/>
    <property type="project" value="UniProtKB-SubCell"/>
</dbReference>
<reference evidence="22" key="2">
    <citation type="submission" date="2025-09" db="UniProtKB">
        <authorList>
            <consortium name="Ensembl"/>
        </authorList>
    </citation>
    <scope>IDENTIFICATION</scope>
</reference>
<evidence type="ECO:0000256" key="11">
    <source>
        <dbReference type="ARBA" id="ARBA00042895"/>
    </source>
</evidence>
<evidence type="ECO:0000256" key="13">
    <source>
        <dbReference type="ARBA" id="ARBA00052396"/>
    </source>
</evidence>
<keyword evidence="8" id="KW-0333">Golgi apparatus</keyword>
<dbReference type="Gene3D" id="2.60.40.1760">
    <property type="entry name" value="glycosyl hydrolase (family 31)"/>
    <property type="match status" value="1"/>
</dbReference>
<comment type="subcellular location">
    <subcellularLocation>
        <location evidence="1">Endoplasmic reticulum</location>
    </subcellularLocation>
    <subcellularLocation>
        <location evidence="2">Golgi apparatus</location>
    </subcellularLocation>
</comment>
<dbReference type="InterPro" id="IPR017853">
    <property type="entry name" value="GH"/>
</dbReference>
<dbReference type="SUPFAM" id="SSF51011">
    <property type="entry name" value="Glycosyl hydrolase domain"/>
    <property type="match status" value="1"/>
</dbReference>
<evidence type="ECO:0000256" key="10">
    <source>
        <dbReference type="ARBA" id="ARBA00023295"/>
    </source>
</evidence>
<evidence type="ECO:0000256" key="15">
    <source>
        <dbReference type="ARBA" id="ARBA00069533"/>
    </source>
</evidence>
<dbReference type="FunFam" id="3.20.20.80:FF:000039">
    <property type="entry name" value="Glucosidase, alpha neutral C"/>
    <property type="match status" value="1"/>
</dbReference>
<dbReference type="GO" id="GO:0033919">
    <property type="term" value="F:glucan 1,3-alpha-glucosidase activity"/>
    <property type="evidence" value="ECO:0007669"/>
    <property type="project" value="TreeGrafter"/>
</dbReference>
<evidence type="ECO:0000256" key="12">
    <source>
        <dbReference type="ARBA" id="ARBA00050632"/>
    </source>
</evidence>
<name>A0A673G777_9TELE</name>
<keyword evidence="5" id="KW-0732">Signal</keyword>
<dbReference type="CDD" id="cd14752">
    <property type="entry name" value="GH31_N"/>
    <property type="match status" value="1"/>
</dbReference>
<dbReference type="AlphaFoldDB" id="A0A673G777"/>
<keyword evidence="23" id="KW-1185">Reference proteome</keyword>
<dbReference type="FunFam" id="2.60.40.1760:FF:000002">
    <property type="entry name" value="neutral alpha-glucosidase AB isoform X1"/>
    <property type="match status" value="1"/>
</dbReference>
<evidence type="ECO:0000256" key="8">
    <source>
        <dbReference type="ARBA" id="ARBA00023034"/>
    </source>
</evidence>
<reference evidence="22" key="1">
    <citation type="submission" date="2025-08" db="UniProtKB">
        <authorList>
            <consortium name="Ensembl"/>
        </authorList>
    </citation>
    <scope>IDENTIFICATION</scope>
</reference>
<accession>A0A673G777</accession>
<evidence type="ECO:0000259" key="20">
    <source>
        <dbReference type="Pfam" id="PF13802"/>
    </source>
</evidence>
<evidence type="ECO:0000256" key="6">
    <source>
        <dbReference type="ARBA" id="ARBA00022801"/>
    </source>
</evidence>
<dbReference type="GO" id="GO:0017177">
    <property type="term" value="C:glucosidase II complex"/>
    <property type="evidence" value="ECO:0007669"/>
    <property type="project" value="TreeGrafter"/>
</dbReference>
<evidence type="ECO:0000256" key="4">
    <source>
        <dbReference type="ARBA" id="ARBA00007806"/>
    </source>
</evidence>
<evidence type="ECO:0000256" key="7">
    <source>
        <dbReference type="ARBA" id="ARBA00022824"/>
    </source>
</evidence>
<dbReference type="Ensembl" id="ENSSRHT00000011666.1">
    <property type="protein sequence ID" value="ENSSRHP00000011234.1"/>
    <property type="gene ID" value="ENSSRHG00000006483.1"/>
</dbReference>
<dbReference type="InterPro" id="IPR013780">
    <property type="entry name" value="Glyco_hydro_b"/>
</dbReference>
<dbReference type="Gene3D" id="3.20.20.80">
    <property type="entry name" value="Glycosidases"/>
    <property type="match status" value="1"/>
</dbReference>
<dbReference type="Gene3D" id="2.60.40.1180">
    <property type="entry name" value="Golgi alpha-mannosidase II"/>
    <property type="match status" value="1"/>
</dbReference>
<dbReference type="GO" id="GO:0030246">
    <property type="term" value="F:carbohydrate binding"/>
    <property type="evidence" value="ECO:0007669"/>
    <property type="project" value="InterPro"/>
</dbReference>
<dbReference type="Proteomes" id="UP000472270">
    <property type="component" value="Unassembled WGS sequence"/>
</dbReference>
<dbReference type="PANTHER" id="PTHR22762:SF162">
    <property type="entry name" value="NEUTRAL ALPHA-GLUCOSIDASE AB"/>
    <property type="match status" value="1"/>
</dbReference>
<protein>
    <recommendedName>
        <fullName evidence="15">Neutral alpha-glucosidase AB</fullName>
        <ecNumber evidence="14">3.2.1.207</ecNumber>
    </recommendedName>
    <alternativeName>
        <fullName evidence="16">Alpha-glucosidase 2</fullName>
    </alternativeName>
    <alternativeName>
        <fullName evidence="11">Glucosidase II subunit alpha</fullName>
    </alternativeName>
</protein>
<keyword evidence="10 17" id="KW-0326">Glycosidase</keyword>
<evidence type="ECO:0000259" key="21">
    <source>
        <dbReference type="Pfam" id="PF21365"/>
    </source>
</evidence>
<evidence type="ECO:0000256" key="3">
    <source>
        <dbReference type="ARBA" id="ARBA00004833"/>
    </source>
</evidence>
<evidence type="ECO:0000313" key="23">
    <source>
        <dbReference type="Proteomes" id="UP000472270"/>
    </source>
</evidence>
<evidence type="ECO:0000256" key="1">
    <source>
        <dbReference type="ARBA" id="ARBA00004240"/>
    </source>
</evidence>
<dbReference type="PANTHER" id="PTHR22762">
    <property type="entry name" value="ALPHA-GLUCOSIDASE"/>
    <property type="match status" value="1"/>
</dbReference>
<dbReference type="GO" id="GO:0005975">
    <property type="term" value="P:carbohydrate metabolic process"/>
    <property type="evidence" value="ECO:0007669"/>
    <property type="project" value="InterPro"/>
</dbReference>
<dbReference type="GO" id="GO:0106407">
    <property type="term" value="F:Glc2Man9GlcNAc2 oligosaccharide glucosidase activity"/>
    <property type="evidence" value="ECO:0007669"/>
    <property type="project" value="UniProtKB-EC"/>
</dbReference>